<proteinExistence type="predicted"/>
<reference evidence="1" key="1">
    <citation type="submission" date="2020-05" db="EMBL/GenBank/DDBJ databases">
        <authorList>
            <person name="Chiriac C."/>
            <person name="Salcher M."/>
            <person name="Ghai R."/>
            <person name="Kavagutti S V."/>
        </authorList>
    </citation>
    <scope>NUCLEOTIDE SEQUENCE</scope>
</reference>
<dbReference type="EMBL" id="CAEZXG010000035">
    <property type="protein sequence ID" value="CAB4680899.1"/>
    <property type="molecule type" value="Genomic_DNA"/>
</dbReference>
<evidence type="ECO:0000313" key="2">
    <source>
        <dbReference type="EMBL" id="CAB4817208.1"/>
    </source>
</evidence>
<sequence>MSTKKIDSTVKSEVRIAVTRVASDLVFESTQTATDIKTAVADALASGKPLTLTDARGHEIIVPADKIGYVEVGEAASRRVGFGAA</sequence>
<dbReference type="InterPro" id="IPR021456">
    <property type="entry name" value="DUF3107"/>
</dbReference>
<organism evidence="1">
    <name type="scientific">freshwater metagenome</name>
    <dbReference type="NCBI Taxonomy" id="449393"/>
    <lineage>
        <taxon>unclassified sequences</taxon>
        <taxon>metagenomes</taxon>
        <taxon>ecological metagenomes</taxon>
    </lineage>
</organism>
<protein>
    <submittedName>
        <fullName evidence="1">Unannotated protein</fullName>
    </submittedName>
</protein>
<accession>A0A6J6N459</accession>
<dbReference type="Pfam" id="PF11305">
    <property type="entry name" value="DUF3107"/>
    <property type="match status" value="1"/>
</dbReference>
<name>A0A6J6N459_9ZZZZ</name>
<dbReference type="AlphaFoldDB" id="A0A6J6N459"/>
<dbReference type="EMBL" id="CAFABF010000001">
    <property type="protein sequence ID" value="CAB4817208.1"/>
    <property type="molecule type" value="Genomic_DNA"/>
</dbReference>
<evidence type="ECO:0000313" key="1">
    <source>
        <dbReference type="EMBL" id="CAB4680899.1"/>
    </source>
</evidence>
<gene>
    <name evidence="1" type="ORF">UFOPK2359_00686</name>
    <name evidence="2" type="ORF">UFOPK3167_00029</name>
</gene>